<dbReference type="GO" id="GO:0045227">
    <property type="term" value="P:capsule polysaccharide biosynthetic process"/>
    <property type="evidence" value="ECO:0007669"/>
    <property type="project" value="UniProtKB-UniPathway"/>
</dbReference>
<dbReference type="GO" id="GO:0004725">
    <property type="term" value="F:protein tyrosine phosphatase activity"/>
    <property type="evidence" value="ECO:0007669"/>
    <property type="project" value="UniProtKB-EC"/>
</dbReference>
<evidence type="ECO:0000256" key="4">
    <source>
        <dbReference type="ARBA" id="ARBA00051722"/>
    </source>
</evidence>
<evidence type="ECO:0000313" key="6">
    <source>
        <dbReference type="Proteomes" id="UP000193136"/>
    </source>
</evidence>
<dbReference type="OrthoDB" id="9788539at2"/>
<dbReference type="Proteomes" id="UP000193136">
    <property type="component" value="Unassembled WGS sequence"/>
</dbReference>
<reference evidence="5 6" key="1">
    <citation type="submission" date="2017-03" db="EMBL/GenBank/DDBJ databases">
        <title>Genome sequence of Geothermobacter sp. EPR-M, Deep-Sea Iron Reducer.</title>
        <authorList>
            <person name="Tully B."/>
            <person name="Savalia P."/>
            <person name="Abuyen K."/>
            <person name="Baughan C."/>
            <person name="Romero E."/>
            <person name="Ronkowski C."/>
            <person name="Torres B."/>
            <person name="Tremblay J."/>
            <person name="Trujillo A."/>
            <person name="Tyler M."/>
            <person name="Perez-Rodriguez I."/>
            <person name="Amend J."/>
        </authorList>
    </citation>
    <scope>NUCLEOTIDE SEQUENCE [LARGE SCALE GENOMIC DNA]</scope>
    <source>
        <strain evidence="5 6">EPR-M</strain>
    </source>
</reference>
<organism evidence="5 6">
    <name type="scientific">Geothermobacter hydrogeniphilus</name>
    <dbReference type="NCBI Taxonomy" id="1969733"/>
    <lineage>
        <taxon>Bacteria</taxon>
        <taxon>Pseudomonadati</taxon>
        <taxon>Thermodesulfobacteriota</taxon>
        <taxon>Desulfuromonadia</taxon>
        <taxon>Desulfuromonadales</taxon>
        <taxon>Geothermobacteraceae</taxon>
        <taxon>Geothermobacter</taxon>
    </lineage>
</organism>
<protein>
    <recommendedName>
        <fullName evidence="2">protein-tyrosine-phosphatase</fullName>
        <ecNumber evidence="2">3.1.3.48</ecNumber>
    </recommendedName>
</protein>
<proteinExistence type="inferred from homology"/>
<dbReference type="AlphaFoldDB" id="A0A1X0XSM4"/>
<dbReference type="SUPFAM" id="SSF51556">
    <property type="entry name" value="Metallo-dependent hydrolases"/>
    <property type="match status" value="1"/>
</dbReference>
<dbReference type="GO" id="GO:0030145">
    <property type="term" value="F:manganese ion binding"/>
    <property type="evidence" value="ECO:0007669"/>
    <property type="project" value="InterPro"/>
</dbReference>
<gene>
    <name evidence="5" type="ORF">B5V00_14795</name>
</gene>
<keyword evidence="6" id="KW-1185">Reference proteome</keyword>
<dbReference type="Gene3D" id="3.20.20.140">
    <property type="entry name" value="Metal-dependent hydrolases"/>
    <property type="match status" value="1"/>
</dbReference>
<comment type="similarity">
    <text evidence="1">Belongs to the metallo-dependent hydrolases superfamily. CpsB/CapC family.</text>
</comment>
<dbReference type="PANTHER" id="PTHR39181">
    <property type="entry name" value="TYROSINE-PROTEIN PHOSPHATASE YWQE"/>
    <property type="match status" value="1"/>
</dbReference>
<evidence type="ECO:0000256" key="2">
    <source>
        <dbReference type="ARBA" id="ARBA00013064"/>
    </source>
</evidence>
<dbReference type="STRING" id="1969733.B5V00_14795"/>
<name>A0A1X0XSM4_9BACT</name>
<dbReference type="EC" id="3.1.3.48" evidence="2"/>
<dbReference type="PANTHER" id="PTHR39181:SF1">
    <property type="entry name" value="TYROSINE-PROTEIN PHOSPHATASE YWQE"/>
    <property type="match status" value="1"/>
</dbReference>
<evidence type="ECO:0000256" key="3">
    <source>
        <dbReference type="ARBA" id="ARBA00022801"/>
    </source>
</evidence>
<dbReference type="InterPro" id="IPR032466">
    <property type="entry name" value="Metal_Hydrolase"/>
</dbReference>
<keyword evidence="3" id="KW-0378">Hydrolase</keyword>
<evidence type="ECO:0000313" key="5">
    <source>
        <dbReference type="EMBL" id="ORJ55866.1"/>
    </source>
</evidence>
<accession>A0A1X0XSM4</accession>
<comment type="catalytic activity">
    <reaction evidence="4">
        <text>O-phospho-L-tyrosyl-[protein] + H2O = L-tyrosyl-[protein] + phosphate</text>
        <dbReference type="Rhea" id="RHEA:10684"/>
        <dbReference type="Rhea" id="RHEA-COMP:10136"/>
        <dbReference type="Rhea" id="RHEA-COMP:20101"/>
        <dbReference type="ChEBI" id="CHEBI:15377"/>
        <dbReference type="ChEBI" id="CHEBI:43474"/>
        <dbReference type="ChEBI" id="CHEBI:46858"/>
        <dbReference type="ChEBI" id="CHEBI:61978"/>
        <dbReference type="EC" id="3.1.3.48"/>
    </reaction>
</comment>
<evidence type="ECO:0000256" key="1">
    <source>
        <dbReference type="ARBA" id="ARBA00005750"/>
    </source>
</evidence>
<dbReference type="Pfam" id="PF19567">
    <property type="entry name" value="CpsB_CapC"/>
    <property type="match status" value="1"/>
</dbReference>
<sequence length="232" mass="24366">MIDLHCHILPDVDDGPSDLEGALAMARVAAADGIHKLAATPHVPYSGLDRAQIAARVAAFQEEIDRAGIDLRLYVGADAATSIGAEALAAHPLHDGPYQLIEFPHTHLPADAGELVFELLNRGRVPIITHPERNPSVLRSPDLIGELVAAGALVQITAESLTGGFGPESRACGRHLLRNGWVHLLASDGHSADWRPPVLSKGLKVAGRVIGKAAALKLVVDNPAKILAGEGL</sequence>
<dbReference type="RefSeq" id="WP_085011598.1">
    <property type="nucleotide sequence ID" value="NZ_NAAD01000025.1"/>
</dbReference>
<dbReference type="UniPathway" id="UPA00934"/>
<comment type="caution">
    <text evidence="5">The sequence shown here is derived from an EMBL/GenBank/DDBJ whole genome shotgun (WGS) entry which is preliminary data.</text>
</comment>
<dbReference type="PIRSF" id="PIRSF016557">
    <property type="entry name" value="Caps_synth_CpsB"/>
    <property type="match status" value="1"/>
</dbReference>
<dbReference type="EMBL" id="NAAD01000025">
    <property type="protein sequence ID" value="ORJ55866.1"/>
    <property type="molecule type" value="Genomic_DNA"/>
</dbReference>
<dbReference type="InterPro" id="IPR016667">
    <property type="entry name" value="Caps_polysacc_synth_CpsB/CapC"/>
</dbReference>